<evidence type="ECO:0000313" key="2">
    <source>
        <dbReference type="EMBL" id="BAI95540.1"/>
    </source>
</evidence>
<feature type="signal peptide" evidence="1">
    <location>
        <begin position="1"/>
        <end position="22"/>
    </location>
</feature>
<accession>D4YYV8</accession>
<keyword evidence="1" id="KW-0732">Signal</keyword>
<dbReference type="STRING" id="452662.SJA_C1-07060"/>
<evidence type="ECO:0000313" key="3">
    <source>
        <dbReference type="Proteomes" id="UP000007753"/>
    </source>
</evidence>
<dbReference type="EMBL" id="AP010803">
    <property type="protein sequence ID" value="BAI95540.1"/>
    <property type="molecule type" value="Genomic_DNA"/>
</dbReference>
<name>D4YYV8_SPHIU</name>
<dbReference type="GeneID" id="29272377"/>
<dbReference type="AlphaFoldDB" id="D4YYV8"/>
<sequence length="770" mass="82850">MKKRPLEPIMVALCLLSGPVFGQESDPARPPALTGPEPEMLLVEVAVNGDLRPGEYLVARRHARWLMRPADLSRLRIAIGTDEAVTVEGERFIALPPAISAGLDSVRQRLELNVPTDFFEGQKLSASNDRLPPTEGALAAFLNYDVSLNYQRGLNGSGFVETGVSDDWGLLATTMGFGQGLGTGDVVRLESYYLRDDLSGLARLVVGDTVTAAPDWSRQVRFGGVRLGTDFSLQPNLITFPTPSFAGRTAVPSNVELLVNNASRYQGQVDQGPFSINQAPLVTGAGEVTIVLQDALGVERRVRTSYYVSPRLLARGLAAWSLEAGAERQDYGIRSFAYRNPFVAGTYRRGIADWLTADGRAELSKDVRMAGAGVTMVWAPVGEFGLVVAGSQGGDGRGGMYRLFYSRVSPAWNVAVSYQRASRRFDQLGIDRDQDRIAKQMQASAGVSLGGGGSVALTWTDLRYGDGNGAKIASANYSLSLGSRAFLNLYAIRSDLRDAGHQTLFGLGLTLPLGQRSSGYVQADRRNQLAELRQTPPMEGGWGYRLSAGTGDSDRQQAEARWRGDVGEVSLEVARQGSEEGVRMLASGGLLIAGGGIRPTRRIEGGLGVVEVPGHANVRIYQENRLITRTNSNGIAIIPDLRPYEANRLSLAPSDLPLDTQMPDDRMIVVPRYRGAVAARFSIERRNPATVIVTMANGQPVEPGADVMASDGSQLFVGQQGEIFLPDFKPGTTLKIDIGQGECQVTLPAAKAGETLPRIGPVVCHHGDAR</sequence>
<dbReference type="Gene3D" id="2.60.40.3110">
    <property type="match status" value="1"/>
</dbReference>
<dbReference type="InterPro" id="IPR043142">
    <property type="entry name" value="PapC-like_C_sf"/>
</dbReference>
<dbReference type="GO" id="GO:0009297">
    <property type="term" value="P:pilus assembly"/>
    <property type="evidence" value="ECO:0007669"/>
    <property type="project" value="InterPro"/>
</dbReference>
<dbReference type="KEGG" id="sjp:SJA_C1-07060"/>
<protein>
    <submittedName>
        <fullName evidence="2">P pilus assembly protein, porin PapC</fullName>
    </submittedName>
</protein>
<dbReference type="PANTHER" id="PTHR30451:SF5">
    <property type="entry name" value="SLR0019 PROTEIN"/>
    <property type="match status" value="1"/>
</dbReference>
<dbReference type="GO" id="GO:0009279">
    <property type="term" value="C:cell outer membrane"/>
    <property type="evidence" value="ECO:0007669"/>
    <property type="project" value="TreeGrafter"/>
</dbReference>
<evidence type="ECO:0000256" key="1">
    <source>
        <dbReference type="SAM" id="SignalP"/>
    </source>
</evidence>
<keyword evidence="3" id="KW-1185">Reference proteome</keyword>
<dbReference type="InterPro" id="IPR000015">
    <property type="entry name" value="Fimb_usher"/>
</dbReference>
<reference evidence="2 3" key="1">
    <citation type="journal article" date="2010" name="J. Bacteriol.">
        <title>Complete genome sequence of the representative gamma-hexachlorocyclohexane-degrading bacterium Sphingobium japonicum UT26.</title>
        <authorList>
            <person name="Nagata Y."/>
            <person name="Ohtsubo Y."/>
            <person name="Endo R."/>
            <person name="Ichikawa N."/>
            <person name="Ankai A."/>
            <person name="Oguchi A."/>
            <person name="Fukui S."/>
            <person name="Fujita N."/>
            <person name="Tsuda M."/>
        </authorList>
    </citation>
    <scope>NUCLEOTIDE SEQUENCE [LARGE SCALE GENOMIC DNA]</scope>
    <source>
        <strain evidence="3">DSM 16413 / CCM 7287 / MTCC 6362 / UT26 / NBRC 101211 / UT26S</strain>
    </source>
</reference>
<dbReference type="Pfam" id="PF00577">
    <property type="entry name" value="Usher"/>
    <property type="match status" value="1"/>
</dbReference>
<dbReference type="InterPro" id="IPR042186">
    <property type="entry name" value="FimD_plug_dom"/>
</dbReference>
<dbReference type="Gene3D" id="2.60.40.2070">
    <property type="match status" value="1"/>
</dbReference>
<proteinExistence type="predicted"/>
<dbReference type="GO" id="GO:0015473">
    <property type="term" value="F:fimbrial usher porin activity"/>
    <property type="evidence" value="ECO:0007669"/>
    <property type="project" value="InterPro"/>
</dbReference>
<organism evidence="2 3">
    <name type="scientific">Sphingobium indicum (strain DSM 16413 / CCM 7287 / MTCC 6362 / UT26 / NBRC 101211 / UT26S)</name>
    <name type="common">Sphingobium japonicum</name>
    <dbReference type="NCBI Taxonomy" id="452662"/>
    <lineage>
        <taxon>Bacteria</taxon>
        <taxon>Pseudomonadati</taxon>
        <taxon>Pseudomonadota</taxon>
        <taxon>Alphaproteobacteria</taxon>
        <taxon>Sphingomonadales</taxon>
        <taxon>Sphingomonadaceae</taxon>
        <taxon>Sphingobium</taxon>
    </lineage>
</organism>
<dbReference type="Proteomes" id="UP000007753">
    <property type="component" value="Chromosome 1"/>
</dbReference>
<dbReference type="eggNOG" id="COG3188">
    <property type="taxonomic scope" value="Bacteria"/>
</dbReference>
<dbReference type="HOGENOM" id="CLU_009120_6_0_5"/>
<dbReference type="Gene3D" id="2.60.40.2610">
    <property type="entry name" value="Outer membrane usher protein FimD, plug domain"/>
    <property type="match status" value="1"/>
</dbReference>
<dbReference type="RefSeq" id="WP_013039228.1">
    <property type="nucleotide sequence ID" value="NC_014006.1"/>
</dbReference>
<feature type="chain" id="PRO_5003068309" evidence="1">
    <location>
        <begin position="23"/>
        <end position="770"/>
    </location>
</feature>
<gene>
    <name evidence="2" type="primary">papC</name>
    <name evidence="2" type="ordered locus">SJA_C1-07060</name>
</gene>
<dbReference type="PANTHER" id="PTHR30451">
    <property type="entry name" value="OUTER MEMBRANE USHER PROTEIN"/>
    <property type="match status" value="1"/>
</dbReference>